<comment type="catalytic activity">
    <reaction evidence="5 7">
        <text>2-deoxy-D-ribose 5-phosphate = D-glyceraldehyde 3-phosphate + acetaldehyde</text>
        <dbReference type="Rhea" id="RHEA:12821"/>
        <dbReference type="ChEBI" id="CHEBI:15343"/>
        <dbReference type="ChEBI" id="CHEBI:59776"/>
        <dbReference type="ChEBI" id="CHEBI:62877"/>
        <dbReference type="EC" id="4.1.2.4"/>
    </reaction>
</comment>
<dbReference type="InterPro" id="IPR013785">
    <property type="entry name" value="Aldolase_TIM"/>
</dbReference>
<keyword evidence="4 7" id="KW-0704">Schiff base</keyword>
<comment type="subcellular location">
    <subcellularLocation>
        <location evidence="7">Cytoplasm</location>
    </subcellularLocation>
</comment>
<comment type="pathway">
    <text evidence="7">Carbohydrate degradation; 2-deoxy-D-ribose 1-phosphate degradation; D-glyceraldehyde 3-phosphate and acetaldehyde from 2-deoxy-alpha-D-ribose 1-phosphate: step 2/2.</text>
</comment>
<dbReference type="FunFam" id="3.20.20.70:FF:000198">
    <property type="entry name" value="Deoxyribose-phosphate aldolase"/>
    <property type="match status" value="1"/>
</dbReference>
<dbReference type="UniPathway" id="UPA00002">
    <property type="reaction ID" value="UER00468"/>
</dbReference>
<evidence type="ECO:0000256" key="4">
    <source>
        <dbReference type="ARBA" id="ARBA00023270"/>
    </source>
</evidence>
<accession>A0A841HYY3</accession>
<evidence type="ECO:0000313" key="9">
    <source>
        <dbReference type="Proteomes" id="UP000569951"/>
    </source>
</evidence>
<dbReference type="GO" id="GO:0016052">
    <property type="term" value="P:carbohydrate catabolic process"/>
    <property type="evidence" value="ECO:0007669"/>
    <property type="project" value="TreeGrafter"/>
</dbReference>
<dbReference type="GO" id="GO:0005737">
    <property type="term" value="C:cytoplasm"/>
    <property type="evidence" value="ECO:0007669"/>
    <property type="project" value="UniProtKB-SubCell"/>
</dbReference>
<dbReference type="EMBL" id="JACHHG010000002">
    <property type="protein sequence ID" value="MBB6097112.1"/>
    <property type="molecule type" value="Genomic_DNA"/>
</dbReference>
<name>A0A841HYY3_9DEIO</name>
<dbReference type="SUPFAM" id="SSF51569">
    <property type="entry name" value="Aldolase"/>
    <property type="match status" value="1"/>
</dbReference>
<sequence length="220" mass="23023">MDLAAYIDHTLLKATATPDDIRTLCSEARAHRFKAVCVNPAYVALAKRELEGSGVRVATVCGFPLGATTPEQKADEARRSVELGADEVDMVLNIGLAKAGDWEGVSADIRAVREATRGKVLKVILETGYLSDDEKRRAAQASVDAGADFVKTSTGFGQGGATVEDVRLMKQVVGERAEVKASGGVRSLEDAHAMITAGATRIGTSSGVALVSGQQGQGSY</sequence>
<dbReference type="PIRSF" id="PIRSF001357">
    <property type="entry name" value="DeoC"/>
    <property type="match status" value="1"/>
</dbReference>
<comment type="function">
    <text evidence="6 7">Catalyzes a reversible aldol reaction between acetaldehyde and D-glyceraldehyde 3-phosphate to generate 2-deoxy-D-ribose 5-phosphate.</text>
</comment>
<evidence type="ECO:0000256" key="7">
    <source>
        <dbReference type="HAMAP-Rule" id="MF_00114"/>
    </source>
</evidence>
<dbReference type="Proteomes" id="UP000569951">
    <property type="component" value="Unassembled WGS sequence"/>
</dbReference>
<dbReference type="CDD" id="cd00959">
    <property type="entry name" value="DeoC"/>
    <property type="match status" value="1"/>
</dbReference>
<dbReference type="AlphaFoldDB" id="A0A841HYY3"/>
<dbReference type="SMART" id="SM01133">
    <property type="entry name" value="DeoC"/>
    <property type="match status" value="1"/>
</dbReference>
<protein>
    <recommendedName>
        <fullName evidence="7">Deoxyribose-phosphate aldolase</fullName>
        <shortName evidence="7">DERA</shortName>
        <ecNumber evidence="7">4.1.2.4</ecNumber>
    </recommendedName>
    <alternativeName>
        <fullName evidence="7">2-deoxy-D-ribose 5-phosphate aldolase</fullName>
    </alternativeName>
    <alternativeName>
        <fullName evidence="7">Phosphodeoxyriboaldolase</fullName>
        <shortName evidence="7">Deoxyriboaldolase</shortName>
    </alternativeName>
</protein>
<feature type="active site" description="Schiff-base intermediate with acetaldehyde" evidence="7">
    <location>
        <position position="151"/>
    </location>
</feature>
<feature type="active site" description="Proton donor/acceptor" evidence="7">
    <location>
        <position position="89"/>
    </location>
</feature>
<keyword evidence="9" id="KW-1185">Reference proteome</keyword>
<dbReference type="GO" id="GO:0004139">
    <property type="term" value="F:deoxyribose-phosphate aldolase activity"/>
    <property type="evidence" value="ECO:0007669"/>
    <property type="project" value="UniProtKB-UniRule"/>
</dbReference>
<reference evidence="8 9" key="1">
    <citation type="submission" date="2020-08" db="EMBL/GenBank/DDBJ databases">
        <title>Genomic Encyclopedia of Type Strains, Phase IV (KMG-IV): sequencing the most valuable type-strain genomes for metagenomic binning, comparative biology and taxonomic classification.</title>
        <authorList>
            <person name="Goeker M."/>
        </authorList>
    </citation>
    <scope>NUCLEOTIDE SEQUENCE [LARGE SCALE GENOMIC DNA]</scope>
    <source>
        <strain evidence="8 9">DSM 21458</strain>
    </source>
</reference>
<keyword evidence="2 7" id="KW-0963">Cytoplasm</keyword>
<feature type="active site" description="Proton donor/acceptor" evidence="7">
    <location>
        <position position="180"/>
    </location>
</feature>
<dbReference type="RefSeq" id="WP_183984237.1">
    <property type="nucleotide sequence ID" value="NZ_JACHHG010000002.1"/>
</dbReference>
<evidence type="ECO:0000256" key="2">
    <source>
        <dbReference type="ARBA" id="ARBA00022490"/>
    </source>
</evidence>
<keyword evidence="3 7" id="KW-0456">Lyase</keyword>
<evidence type="ECO:0000256" key="5">
    <source>
        <dbReference type="ARBA" id="ARBA00048791"/>
    </source>
</evidence>
<dbReference type="EC" id="4.1.2.4" evidence="7"/>
<dbReference type="PANTHER" id="PTHR10889">
    <property type="entry name" value="DEOXYRIBOSE-PHOSPHATE ALDOLASE"/>
    <property type="match status" value="1"/>
</dbReference>
<dbReference type="GO" id="GO:0006018">
    <property type="term" value="P:2-deoxyribose 1-phosphate catabolic process"/>
    <property type="evidence" value="ECO:0007669"/>
    <property type="project" value="UniProtKB-UniRule"/>
</dbReference>
<evidence type="ECO:0000256" key="1">
    <source>
        <dbReference type="ARBA" id="ARBA00010936"/>
    </source>
</evidence>
<dbReference type="HAMAP" id="MF_00114">
    <property type="entry name" value="DeoC_type1"/>
    <property type="match status" value="1"/>
</dbReference>
<dbReference type="PANTHER" id="PTHR10889:SF1">
    <property type="entry name" value="DEOXYRIBOSE-PHOSPHATE ALDOLASE"/>
    <property type="match status" value="1"/>
</dbReference>
<evidence type="ECO:0000313" key="8">
    <source>
        <dbReference type="EMBL" id="MBB6097112.1"/>
    </source>
</evidence>
<proteinExistence type="inferred from homology"/>
<comment type="caution">
    <text evidence="8">The sequence shown here is derived from an EMBL/GenBank/DDBJ whole genome shotgun (WGS) entry which is preliminary data.</text>
</comment>
<evidence type="ECO:0000256" key="6">
    <source>
        <dbReference type="ARBA" id="ARBA00056337"/>
    </source>
</evidence>
<comment type="similarity">
    <text evidence="1 7">Belongs to the DeoC/FbaB aldolase family. DeoC type 1 subfamily.</text>
</comment>
<dbReference type="Gene3D" id="3.20.20.70">
    <property type="entry name" value="Aldolase class I"/>
    <property type="match status" value="1"/>
</dbReference>
<evidence type="ECO:0000256" key="3">
    <source>
        <dbReference type="ARBA" id="ARBA00023239"/>
    </source>
</evidence>
<dbReference type="GO" id="GO:0009264">
    <property type="term" value="P:deoxyribonucleotide catabolic process"/>
    <property type="evidence" value="ECO:0007669"/>
    <property type="project" value="UniProtKB-UniRule"/>
</dbReference>
<organism evidence="8 9">
    <name type="scientific">Deinobacterium chartae</name>
    <dbReference type="NCBI Taxonomy" id="521158"/>
    <lineage>
        <taxon>Bacteria</taxon>
        <taxon>Thermotogati</taxon>
        <taxon>Deinococcota</taxon>
        <taxon>Deinococci</taxon>
        <taxon>Deinococcales</taxon>
        <taxon>Deinococcaceae</taxon>
        <taxon>Deinobacterium</taxon>
    </lineage>
</organism>
<dbReference type="InterPro" id="IPR002915">
    <property type="entry name" value="DeoC/FbaB/LacD_aldolase"/>
</dbReference>
<dbReference type="NCBIfam" id="TIGR00126">
    <property type="entry name" value="deoC"/>
    <property type="match status" value="1"/>
</dbReference>
<dbReference type="InterPro" id="IPR011343">
    <property type="entry name" value="DeoC"/>
</dbReference>
<dbReference type="InterPro" id="IPR028581">
    <property type="entry name" value="DeoC_typeI"/>
</dbReference>
<dbReference type="Pfam" id="PF01791">
    <property type="entry name" value="DeoC"/>
    <property type="match status" value="1"/>
</dbReference>
<gene>
    <name evidence="7" type="primary">deoC</name>
    <name evidence="8" type="ORF">HNR42_000526</name>
</gene>